<dbReference type="EMBL" id="JPKR02000002">
    <property type="protein sequence ID" value="KGD73546.1"/>
    <property type="molecule type" value="Genomic_DNA"/>
</dbReference>
<proteinExistence type="predicted"/>
<dbReference type="SMART" id="SM00972">
    <property type="entry name" value="SCPU"/>
    <property type="match status" value="1"/>
</dbReference>
<dbReference type="Pfam" id="PF05229">
    <property type="entry name" value="SCPU"/>
    <property type="match status" value="1"/>
</dbReference>
<feature type="domain" description="Spore coat protein U/FanG" evidence="2">
    <location>
        <begin position="32"/>
        <end position="154"/>
    </location>
</feature>
<evidence type="ECO:0000313" key="4">
    <source>
        <dbReference type="Proteomes" id="UP000029577"/>
    </source>
</evidence>
<sequence length="159" mass="16714">MFKKSLLLISLSSSLMFTAASHADDTTYTAQATANMNVYLTVLKACSISAGDMNFGSQYSNAGNLSAQATASVVCTKNTPYELSSDSSHDYEMSDSSGNKIAYSLYSDEAASSALTSGTTNTGTGEEQDIKIYGQVSADALKVAPAGDYTDTVLLKIDY</sequence>
<dbReference type="AlphaFoldDB" id="A0A095T9H8"/>
<organism evidence="3 4">
    <name type="scientific">Tatumella morbirosei</name>
    <dbReference type="NCBI Taxonomy" id="642227"/>
    <lineage>
        <taxon>Bacteria</taxon>
        <taxon>Pseudomonadati</taxon>
        <taxon>Pseudomonadota</taxon>
        <taxon>Gammaproteobacteria</taxon>
        <taxon>Enterobacterales</taxon>
        <taxon>Erwiniaceae</taxon>
        <taxon>Tatumella</taxon>
    </lineage>
</organism>
<protein>
    <recommendedName>
        <fullName evidence="2">Spore coat protein U/FanG domain-containing protein</fullName>
    </recommendedName>
</protein>
<name>A0A095T9H8_9GAMM</name>
<gene>
    <name evidence="3" type="ORF">HA49_09800</name>
</gene>
<dbReference type="STRING" id="642227.HA49_09800"/>
<dbReference type="PANTHER" id="PTHR37089">
    <property type="entry name" value="PROTEIN U-RELATED"/>
    <property type="match status" value="1"/>
</dbReference>
<dbReference type="InterPro" id="IPR053167">
    <property type="entry name" value="Spore_coat_component"/>
</dbReference>
<accession>A0A095T9H8</accession>
<evidence type="ECO:0000313" key="3">
    <source>
        <dbReference type="EMBL" id="KGD73546.1"/>
    </source>
</evidence>
<keyword evidence="1" id="KW-0732">Signal</keyword>
<keyword evidence="4" id="KW-1185">Reference proteome</keyword>
<reference evidence="3" key="1">
    <citation type="submission" date="2014-12" db="EMBL/GenBank/DDBJ databases">
        <title>The draft genome of the Tatumella morbirosei type strain, LMG23360T isolated from pineapple rot.</title>
        <authorList>
            <person name="Smits T.H."/>
            <person name="Palmer M."/>
            <person name="Venter S.N."/>
            <person name="Duffy B."/>
            <person name="Steenkamp E.T."/>
            <person name="Chan W.Y."/>
            <person name="Coutinho T.A."/>
            <person name="Coetzee M.P."/>
            <person name="De Maayer P."/>
        </authorList>
    </citation>
    <scope>NUCLEOTIDE SEQUENCE [LARGE SCALE GENOMIC DNA]</scope>
    <source>
        <strain evidence="3">LMG 23360</strain>
    </source>
</reference>
<evidence type="ECO:0000259" key="2">
    <source>
        <dbReference type="Pfam" id="PF05229"/>
    </source>
</evidence>
<feature type="chain" id="PRO_5001918547" description="Spore coat protein U/FanG domain-containing protein" evidence="1">
    <location>
        <begin position="24"/>
        <end position="159"/>
    </location>
</feature>
<feature type="signal peptide" evidence="1">
    <location>
        <begin position="1"/>
        <end position="23"/>
    </location>
</feature>
<dbReference type="Proteomes" id="UP000029577">
    <property type="component" value="Unassembled WGS sequence"/>
</dbReference>
<comment type="caution">
    <text evidence="3">The sequence shown here is derived from an EMBL/GenBank/DDBJ whole genome shotgun (WGS) entry which is preliminary data.</text>
</comment>
<dbReference type="OrthoDB" id="6465762at2"/>
<evidence type="ECO:0000256" key="1">
    <source>
        <dbReference type="SAM" id="SignalP"/>
    </source>
</evidence>
<dbReference type="InterPro" id="IPR007893">
    <property type="entry name" value="Spore_coat_U/FanG"/>
</dbReference>
<dbReference type="eggNOG" id="COG5430">
    <property type="taxonomic scope" value="Bacteria"/>
</dbReference>
<dbReference type="RefSeq" id="WP_038019783.1">
    <property type="nucleotide sequence ID" value="NZ_JPKR02000002.1"/>
</dbReference>